<evidence type="ECO:0000256" key="1">
    <source>
        <dbReference type="SAM" id="MobiDB-lite"/>
    </source>
</evidence>
<feature type="region of interest" description="Disordered" evidence="1">
    <location>
        <begin position="1"/>
        <end position="32"/>
    </location>
</feature>
<organism evidence="2">
    <name type="scientific">Ensete ventricosum</name>
    <name type="common">Abyssinian banana</name>
    <name type="synonym">Musa ensete</name>
    <dbReference type="NCBI Taxonomy" id="4639"/>
    <lineage>
        <taxon>Eukaryota</taxon>
        <taxon>Viridiplantae</taxon>
        <taxon>Streptophyta</taxon>
        <taxon>Embryophyta</taxon>
        <taxon>Tracheophyta</taxon>
        <taxon>Spermatophyta</taxon>
        <taxon>Magnoliopsida</taxon>
        <taxon>Liliopsida</taxon>
        <taxon>Zingiberales</taxon>
        <taxon>Musaceae</taxon>
        <taxon>Ensete</taxon>
    </lineage>
</organism>
<gene>
    <name evidence="2" type="ORF">BHM03_00005597</name>
</gene>
<sequence length="69" mass="8050">MTAVSYHSFSPPPIQQRRQLPHQSSLPDPIKSPSLWLKEELFVTGAKQPRREGRKKMLKLWRTSDPIKL</sequence>
<accession>A0A444E6J7</accession>
<evidence type="ECO:0000313" key="2">
    <source>
        <dbReference type="EMBL" id="RZR71519.1"/>
    </source>
</evidence>
<dbReference type="EMBL" id="KV875545">
    <property type="protein sequence ID" value="RZR71519.1"/>
    <property type="molecule type" value="Genomic_DNA"/>
</dbReference>
<protein>
    <submittedName>
        <fullName evidence="2">Uncharacterized protein</fullName>
    </submittedName>
</protein>
<name>A0A444E6J7_ENSVE</name>
<dbReference type="AlphaFoldDB" id="A0A444E6J7"/>
<feature type="compositionally biased region" description="Polar residues" evidence="1">
    <location>
        <begin position="16"/>
        <end position="26"/>
    </location>
</feature>
<dbReference type="Proteomes" id="UP000290560">
    <property type="component" value="Unassembled WGS sequence"/>
</dbReference>
<proteinExistence type="predicted"/>
<reference evidence="2" key="1">
    <citation type="journal article" date="2018" name="Data Brief">
        <title>Genome sequence data from 17 accessions of Ensete ventricosum, a staple food crop for millions in Ethiopia.</title>
        <authorList>
            <person name="Yemataw Z."/>
            <person name="Muzemil S."/>
            <person name="Ambachew D."/>
            <person name="Tripathi L."/>
            <person name="Tesfaye K."/>
            <person name="Chala A."/>
            <person name="Farbos A."/>
            <person name="O'Neill P."/>
            <person name="Moore K."/>
            <person name="Grant M."/>
            <person name="Studholme D.J."/>
        </authorList>
    </citation>
    <scope>NUCLEOTIDE SEQUENCE [LARGE SCALE GENOMIC DNA]</scope>
    <source>
        <tissue evidence="2">Leaf</tissue>
    </source>
</reference>